<dbReference type="KEGG" id="fld:ABNE31_02790"/>
<evidence type="ECO:0008006" key="2">
    <source>
        <dbReference type="Google" id="ProtNLM"/>
    </source>
</evidence>
<protein>
    <recommendedName>
        <fullName evidence="2">Lipoprotein</fullName>
    </recommendedName>
</protein>
<sequence>MKRIRLILWCALLCQSCIPLRIAPNIKDYKIAKGKRFKKGLPKKNVFVFEDPKEADEFYHYVNTKFQLNDYYVDVQVPFLIEDTTYYFSFYEVEIPTKTINLIPLALDVALNKATDMEPVFDDIHTSRTGNWYIAIEVFTDTEKDCLSEESVSRQKVLSYLRNLKKEYLATDNYNELVFKN</sequence>
<dbReference type="RefSeq" id="WP_349352291.1">
    <property type="nucleotide sequence ID" value="NZ_CP157804.1"/>
</dbReference>
<evidence type="ECO:0000313" key="1">
    <source>
        <dbReference type="EMBL" id="XBQ23852.1"/>
    </source>
</evidence>
<dbReference type="AlphaFoldDB" id="A0AAU7N2G2"/>
<name>A0AAU7N2G2_9FLAO</name>
<organism evidence="1">
    <name type="scientific">Flagellimonas sp. MMG031</name>
    <dbReference type="NCBI Taxonomy" id="3158549"/>
    <lineage>
        <taxon>Bacteria</taxon>
        <taxon>Pseudomonadati</taxon>
        <taxon>Bacteroidota</taxon>
        <taxon>Flavobacteriia</taxon>
        <taxon>Flavobacteriales</taxon>
        <taxon>Flavobacteriaceae</taxon>
        <taxon>Flagellimonas</taxon>
    </lineage>
</organism>
<reference evidence="1" key="1">
    <citation type="submission" date="2024-05" db="EMBL/GenBank/DDBJ databases">
        <title>Draft Genome Sequences of Flagellimonas sp. MMG031 and Marinobacter sp. MMG032 Isolated from the dinoflagellate Symbiodinium pilosum.</title>
        <authorList>
            <person name="Shikuma N.J."/>
            <person name="Farrell M.V."/>
        </authorList>
    </citation>
    <scope>NUCLEOTIDE SEQUENCE</scope>
    <source>
        <strain evidence="1">MMG031</strain>
    </source>
</reference>
<proteinExistence type="predicted"/>
<accession>A0AAU7N2G2</accession>
<dbReference type="EMBL" id="CP157804">
    <property type="protein sequence ID" value="XBQ23852.1"/>
    <property type="molecule type" value="Genomic_DNA"/>
</dbReference>
<gene>
    <name evidence="1" type="ORF">ABNE31_02790</name>
</gene>